<dbReference type="EMBL" id="CM003534">
    <property type="protein sequence ID" value="RCV35384.1"/>
    <property type="molecule type" value="Genomic_DNA"/>
</dbReference>
<reference evidence="2" key="2">
    <citation type="submission" date="2015-07" db="EMBL/GenBank/DDBJ databases">
        <authorList>
            <person name="Noorani M."/>
        </authorList>
    </citation>
    <scope>NUCLEOTIDE SEQUENCE</scope>
    <source>
        <strain evidence="2">Yugu1</strain>
    </source>
</reference>
<name>A0A368RZ72_SETIT</name>
<sequence length="157" mass="17707">MAAMHGHLASWLLPLWARQRRIQRARRGRERLVTGLVTARATNADPNRATNHLPFQLDPNIPSITIHRPSPTFVHTEISFHCSRKPDISVLRYFCSQDQRKLIQNPSSSARVVAHPGTRLPSTPFPIDDGDRKAERKARASFQVQAGLASSDIRGRF</sequence>
<feature type="compositionally biased region" description="Basic and acidic residues" evidence="1">
    <location>
        <begin position="129"/>
        <end position="138"/>
    </location>
</feature>
<reference evidence="2" key="1">
    <citation type="journal article" date="2012" name="Nat. Biotechnol.">
        <title>Reference genome sequence of the model plant Setaria.</title>
        <authorList>
            <person name="Bennetzen J.L."/>
            <person name="Schmutz J."/>
            <person name="Wang H."/>
            <person name="Percifield R."/>
            <person name="Hawkins J."/>
            <person name="Pontaroli A.C."/>
            <person name="Estep M."/>
            <person name="Feng L."/>
            <person name="Vaughn J.N."/>
            <person name="Grimwood J."/>
            <person name="Jenkins J."/>
            <person name="Barry K."/>
            <person name="Lindquist E."/>
            <person name="Hellsten U."/>
            <person name="Deshpande S."/>
            <person name="Wang X."/>
            <person name="Wu X."/>
            <person name="Mitros T."/>
            <person name="Triplett J."/>
            <person name="Yang X."/>
            <person name="Ye C.Y."/>
            <person name="Mauro-Herrera M."/>
            <person name="Wang L."/>
            <person name="Li P."/>
            <person name="Sharma M."/>
            <person name="Sharma R."/>
            <person name="Ronald P.C."/>
            <person name="Panaud O."/>
            <person name="Kellogg E.A."/>
            <person name="Brutnell T.P."/>
            <person name="Doust A.N."/>
            <person name="Tuskan G.A."/>
            <person name="Rokhsar D."/>
            <person name="Devos K.M."/>
        </authorList>
    </citation>
    <scope>NUCLEOTIDE SEQUENCE [LARGE SCALE GENOMIC DNA]</scope>
    <source>
        <strain evidence="2">Yugu1</strain>
    </source>
</reference>
<evidence type="ECO:0000256" key="1">
    <source>
        <dbReference type="SAM" id="MobiDB-lite"/>
    </source>
</evidence>
<organism evidence="2">
    <name type="scientific">Setaria italica</name>
    <name type="common">Foxtail millet</name>
    <name type="synonym">Panicum italicum</name>
    <dbReference type="NCBI Taxonomy" id="4555"/>
    <lineage>
        <taxon>Eukaryota</taxon>
        <taxon>Viridiplantae</taxon>
        <taxon>Streptophyta</taxon>
        <taxon>Embryophyta</taxon>
        <taxon>Tracheophyta</taxon>
        <taxon>Spermatophyta</taxon>
        <taxon>Magnoliopsida</taxon>
        <taxon>Liliopsida</taxon>
        <taxon>Poales</taxon>
        <taxon>Poaceae</taxon>
        <taxon>PACMAD clade</taxon>
        <taxon>Panicoideae</taxon>
        <taxon>Panicodae</taxon>
        <taxon>Paniceae</taxon>
        <taxon>Cenchrinae</taxon>
        <taxon>Setaria</taxon>
    </lineage>
</organism>
<gene>
    <name evidence="2" type="ORF">SETIT_7G236200v2</name>
</gene>
<evidence type="ECO:0000313" key="2">
    <source>
        <dbReference type="EMBL" id="RCV35384.1"/>
    </source>
</evidence>
<proteinExistence type="predicted"/>
<accession>A0A368RZ72</accession>
<protein>
    <submittedName>
        <fullName evidence="2">Uncharacterized protein</fullName>
    </submittedName>
</protein>
<feature type="region of interest" description="Disordered" evidence="1">
    <location>
        <begin position="107"/>
        <end position="157"/>
    </location>
</feature>
<dbReference type="AlphaFoldDB" id="A0A368RZ72"/>